<evidence type="ECO:0000313" key="1">
    <source>
        <dbReference type="EMBL" id="KAA5537557.1"/>
    </source>
</evidence>
<dbReference type="InterPro" id="IPR011989">
    <property type="entry name" value="ARM-like"/>
</dbReference>
<name>A0A5M6CQY5_9FLAO</name>
<dbReference type="InterPro" id="IPR016024">
    <property type="entry name" value="ARM-type_fold"/>
</dbReference>
<dbReference type="EMBL" id="VWSG01000002">
    <property type="protein sequence ID" value="KAA5537557.1"/>
    <property type="molecule type" value="Genomic_DNA"/>
</dbReference>
<dbReference type="SUPFAM" id="SSF48371">
    <property type="entry name" value="ARM repeat"/>
    <property type="match status" value="1"/>
</dbReference>
<organism evidence="1 2">
    <name type="scientific">Paenimyroides baculatum</name>
    <dbReference type="NCBI Taxonomy" id="2608000"/>
    <lineage>
        <taxon>Bacteria</taxon>
        <taxon>Pseudomonadati</taxon>
        <taxon>Bacteroidota</taxon>
        <taxon>Flavobacteriia</taxon>
        <taxon>Flavobacteriales</taxon>
        <taxon>Flavobacteriaceae</taxon>
        <taxon>Paenimyroides</taxon>
    </lineage>
</organism>
<gene>
    <name evidence="1" type="ORF">F0460_02465</name>
</gene>
<reference evidence="1 2" key="1">
    <citation type="submission" date="2019-09" db="EMBL/GenBank/DDBJ databases">
        <title>Genome sequence and assembly of Flavobacterium sp.</title>
        <authorList>
            <person name="Chhetri G."/>
        </authorList>
    </citation>
    <scope>NUCLEOTIDE SEQUENCE [LARGE SCALE GENOMIC DNA]</scope>
    <source>
        <strain evidence="1 2">SNL9</strain>
    </source>
</reference>
<evidence type="ECO:0008006" key="3">
    <source>
        <dbReference type="Google" id="ProtNLM"/>
    </source>
</evidence>
<sequence length="279" mass="32467">MSRKNWTDEKIISRLINNKTDKSRWENIRTLRQRPSEELFLQSVELTKSDNTKIRKIGIDILAQLGSSPRPFLKETLKIYFELLEIETDPDVLMSLLYSIGHNNEELNKEQIEKICSFIDKENGWVKEGLVSALLGIDNSTVIETLTKLSSDKLSYIRNWATFGLGTQIERNNKIIREALWNRVNDKHQETKLEAIVGLAKRKDNRVNEIIKREIIDGEYGILLFEAILEIKDKEFLPLLKQNLKSIKSDKNINPEWKKDLKNCINELTKLTTEKRTTA</sequence>
<accession>A0A5M6CQY5</accession>
<dbReference type="RefSeq" id="WP_150009946.1">
    <property type="nucleotide sequence ID" value="NZ_VWSG01000002.1"/>
</dbReference>
<dbReference type="AlphaFoldDB" id="A0A5M6CQY5"/>
<keyword evidence="2" id="KW-1185">Reference proteome</keyword>
<protein>
    <recommendedName>
        <fullName evidence="3">HEAT repeat domain-containing protein</fullName>
    </recommendedName>
</protein>
<evidence type="ECO:0000313" key="2">
    <source>
        <dbReference type="Proteomes" id="UP000325141"/>
    </source>
</evidence>
<dbReference type="Gene3D" id="1.25.10.10">
    <property type="entry name" value="Leucine-rich Repeat Variant"/>
    <property type="match status" value="1"/>
</dbReference>
<comment type="caution">
    <text evidence="1">The sequence shown here is derived from an EMBL/GenBank/DDBJ whole genome shotgun (WGS) entry which is preliminary data.</text>
</comment>
<proteinExistence type="predicted"/>
<dbReference type="Proteomes" id="UP000325141">
    <property type="component" value="Unassembled WGS sequence"/>
</dbReference>